<organism evidence="1">
    <name type="scientific">Arabidopsis thaliana</name>
    <name type="common">Mouse-ear cress</name>
    <dbReference type="NCBI Taxonomy" id="3702"/>
    <lineage>
        <taxon>Eukaryota</taxon>
        <taxon>Viridiplantae</taxon>
        <taxon>Streptophyta</taxon>
        <taxon>Embryophyta</taxon>
        <taxon>Tracheophyta</taxon>
        <taxon>Spermatophyta</taxon>
        <taxon>Magnoliopsida</taxon>
        <taxon>eudicotyledons</taxon>
        <taxon>Gunneridae</taxon>
        <taxon>Pentapetalae</taxon>
        <taxon>rosids</taxon>
        <taxon>malvids</taxon>
        <taxon>Brassicales</taxon>
        <taxon>Brassicaceae</taxon>
        <taxon>Camelineae</taxon>
        <taxon>Arabidopsis</taxon>
    </lineage>
</organism>
<reference evidence="1" key="3">
    <citation type="submission" date="2000-03" db="EMBL/GenBank/DDBJ databases">
        <authorList>
            <person name="EU Arabidopsis sequencing project"/>
        </authorList>
    </citation>
    <scope>NUCLEOTIDE SEQUENCE</scope>
</reference>
<dbReference type="PANTHER" id="PTHR36784:SF1">
    <property type="entry name" value="HISTONE-LYSINE N-METHYLTRANSFERASE"/>
    <property type="match status" value="1"/>
</dbReference>
<gene>
    <name evidence="1" type="ordered locus">At4g26240</name>
</gene>
<dbReference type="PIR" id="H85303">
    <property type="entry name" value="H85303"/>
</dbReference>
<dbReference type="ExpressionAtlas" id="Q9M0J9">
    <property type="expression patterns" value="baseline and differential"/>
</dbReference>
<proteinExistence type="predicted"/>
<reference key="1">
    <citation type="journal article" date="1999" name="Nature">
        <title>Sequence and analysis of chromosome 4 of the plant Arabidopsis thaliana.</title>
        <authorList>
            <consortium name="EU"/>
            <consortium name="CSHL and WU Arabidopsis Sequencing Project"/>
            <person name="Mayer K."/>
            <person name="Schuller C."/>
            <person name="Wambutt R."/>
            <person name="Murphy G."/>
            <person name="Volckaert G."/>
            <person name="Pohl T."/>
            <person name="Dusterhoft A."/>
            <person name="Stiekema W."/>
            <person name="Entian K.D."/>
            <person name="Terryn N."/>
            <person name="Harris B."/>
            <person name="Ansorge W."/>
            <person name="Brandt P."/>
            <person name="Grivell L."/>
            <person name="Rieger M."/>
            <person name="Weichselgartner M."/>
            <person name="de Simone V."/>
            <person name="Obermaier B."/>
            <person name="Mache R."/>
            <person name="Muller M."/>
            <person name="Kreis M."/>
            <person name="Delseny M."/>
            <person name="Puigdomenech P."/>
            <person name="Watson M."/>
            <person name="Schmidtheini T."/>
            <person name="Reichert B."/>
            <person name="Portatelle D."/>
            <person name="Perez-Alonso M."/>
            <person name="Boutry M."/>
            <person name="Bancroft I."/>
            <person name="Vos P."/>
            <person name="Hoheisel J."/>
            <person name="Zimmermann W."/>
            <person name="Wedler H."/>
            <person name="Ridley P."/>
            <person name="Langham S.A."/>
            <person name="McCullagh B."/>
            <person name="Bilham L."/>
            <person name="Robben J."/>
            <person name="Van der Schueren J."/>
            <person name="Grymonprez B."/>
            <person name="Chuang Y.J."/>
            <person name="Vandenbussche F."/>
            <person name="Braeken M."/>
            <person name="Weltjens I."/>
            <person name="Voet M."/>
            <person name="Bastiaens I."/>
            <person name="Aert R."/>
            <person name="Defoor E."/>
            <person name="Weitzenegger T."/>
            <person name="Bothe G."/>
            <person name="Ramsperger U."/>
            <person name="Hilbert H."/>
            <person name="Braun M."/>
            <person name="Holzer E."/>
            <person name="Brandt A."/>
            <person name="Peters S."/>
            <person name="van Staveren M."/>
            <person name="Dirske W."/>
            <person name="Mooijman P."/>
            <person name="Klein Lankhorst R."/>
            <person name="Rose M."/>
            <person name="Hauf J."/>
            <person name="Kotter P."/>
            <person name="Berneiser S."/>
            <person name="Hempel S."/>
            <person name="Feldpausch M."/>
            <person name="Lamberth S."/>
            <person name="Van den Daele H."/>
            <person name="De Keyser A."/>
            <person name="Buysshaert C."/>
            <person name="Gielen J."/>
            <person name="Villarroel R."/>
            <person name="De Clercq R."/>
            <person name="Van Montagu M."/>
            <person name="Rogers J."/>
            <person name="Cronin A."/>
            <person name="Quail M."/>
            <person name="Bray-Allen S."/>
            <person name="Clark L."/>
            <person name="Doggett J."/>
            <person name="Hall S."/>
            <person name="Kay M."/>
            <person name="Lennard N."/>
            <person name="McLay K."/>
            <person name="Mayes R."/>
            <person name="Pettett A."/>
            <person name="Rajandream M.A."/>
            <person name="Lyne M."/>
            <person name="Benes V."/>
            <person name="Rechmann S."/>
            <person name="Borkova D."/>
            <person name="Blocker H."/>
            <person name="Scharfe M."/>
            <person name="Grimm M."/>
            <person name="Lohnert T.H."/>
            <person name="Dose S."/>
            <person name="de Haan M."/>
            <person name="Maarse A."/>
            <person name="Schafer M."/>
            <person name="Muller-Auer S."/>
            <person name="Gabel C."/>
            <person name="Fuchs M."/>
            <person name="Fartmann B."/>
            <person name="Granderath K."/>
            <person name="Dauner D."/>
            <person name="Herzl A."/>
            <person name="Neumann S."/>
            <person name="Argiriou A."/>
            <person name="Vitale D."/>
            <person name="Liguori R."/>
            <person name="Piravandi E."/>
            <person name="Massenet O."/>
            <person name="Quigley F."/>
            <person name="Clabauld G."/>
            <person name="Mundlein A."/>
            <person name="Felber R."/>
            <person name="Schnabl S."/>
            <person name="Hiller R."/>
            <person name="Schmidt W."/>
            <person name="Lecharny A."/>
            <person name="Aubourg S."/>
            <person name="Chefdor F."/>
            <person name="Cooke R."/>
            <person name="Berger C."/>
            <person name="Montfort A."/>
            <person name="Casacuberta E."/>
            <person name="Gibbons T."/>
            <person name="Weber N."/>
            <person name="Vandenbol M."/>
            <person name="Bargues M."/>
            <person name="Terol J."/>
            <person name="Torres A."/>
            <person name="Perez-Perez A."/>
            <person name="Purnelle B."/>
            <person name="Bent E."/>
            <person name="Johnson S."/>
            <person name="Tacon D."/>
            <person name="Jesse T."/>
            <person name="Heijnen L."/>
            <person name="Schwarz S."/>
            <person name="Scholler P."/>
            <person name="Heber S."/>
            <person name="Francs P."/>
            <person name="Bielke C."/>
            <person name="Frishman D."/>
            <person name="Haase D."/>
            <person name="Lemcke K."/>
            <person name="Mewes H.W."/>
            <person name="Stocker S."/>
            <person name="Zaccaria P."/>
            <person name="Bevan M."/>
            <person name="Wilson R.K."/>
            <person name="de la Bastide M."/>
            <person name="Habermann K."/>
            <person name="Parnell L."/>
            <person name="Dedhia N."/>
            <person name="Gnoj L."/>
            <person name="Schutz K."/>
            <person name="Huang E."/>
            <person name="Spiegel L."/>
            <person name="Sehkon M."/>
            <person name="Murray J."/>
            <person name="Sheet P."/>
            <person name="Cordes M."/>
            <person name="Abu-Threideh J."/>
            <person name="Stoneking T."/>
            <person name="Kalicki J."/>
            <person name="Graves T."/>
            <person name="Harmon G."/>
            <person name="Edwards J."/>
            <person name="Latreille P."/>
            <person name="Courtney L."/>
            <person name="Cloud J."/>
            <person name="Abbott A."/>
            <person name="Scott K."/>
            <person name="Johnson D."/>
            <person name="Minx P."/>
            <person name="Bentley D."/>
            <person name="Fulton B."/>
            <person name="Miller N."/>
            <person name="Greco T."/>
            <person name="Kemp K."/>
            <person name="Kramer J."/>
            <person name="Fulton L."/>
            <person name="Mardis E."/>
            <person name="Dante M."/>
            <person name="Pepin K."/>
            <person name="Hillier L."/>
            <person name="Nelson J."/>
            <person name="Spieth J."/>
            <person name="Ryan E."/>
            <person name="Andrews S."/>
            <person name="Geisel C."/>
            <person name="Layman D."/>
            <person name="Du H."/>
            <person name="Ali J."/>
            <person name="Berghoff A."/>
            <person name="Jones K."/>
            <person name="Drone K."/>
            <person name="Cotton M."/>
            <person name="Joshu C."/>
            <person name="Antonoiu B."/>
            <person name="Zidanic M."/>
            <person name="Strong C."/>
            <person name="Sun H."/>
            <person name="Lamar B."/>
            <person name="Yordan C."/>
            <person name="Ma P."/>
            <person name="Zhong J."/>
            <person name="Preston R."/>
            <person name="Vil D."/>
            <person name="Shekher M."/>
            <person name="Matero A."/>
            <person name="Shah R."/>
            <person name="Swaby I.K."/>
            <person name="O'Shaughnessy A."/>
            <person name="Rodriguez M."/>
            <person name="Hoffmann J."/>
            <person name="Till S."/>
            <person name="Granat S."/>
            <person name="Shohdy N."/>
            <person name="Hasegawa A."/>
            <person name="Hameed A."/>
            <person name="Lodhi M."/>
            <person name="Johnson A."/>
            <person name="Chen E."/>
            <person name="Marra M."/>
            <person name="Martienssen R."/>
            <person name="McCombie W.R."/>
        </authorList>
    </citation>
    <scope>NUCLEOTIDE SEQUENCE [LARGE SCALE GENOMIC DNA]</scope>
    <source>
        <strain>cv. Columbia</strain>
    </source>
</reference>
<name>Q9M0J9_ARATH</name>
<reference evidence="1" key="2">
    <citation type="submission" date="2000-03" db="EMBL/GenBank/DDBJ databases">
        <authorList>
            <person name="Rose M."/>
            <person name="Hempel S."/>
            <person name="Entian K.-D."/>
            <person name="Mewes H.W."/>
            <person name="Lemcke K."/>
            <person name="Mayer K.F.X."/>
        </authorList>
    </citation>
    <scope>NUCLEOTIDE SEQUENCE</scope>
</reference>
<protein>
    <submittedName>
        <fullName evidence="1">Uncharacterized protein AT4g26240</fullName>
    </submittedName>
</protein>
<dbReference type="PANTHER" id="PTHR36784">
    <property type="entry name" value="HISTONE-LYSINE N-METHYLTRANSFERASE"/>
    <property type="match status" value="1"/>
</dbReference>
<evidence type="ECO:0000313" key="1">
    <source>
        <dbReference type="EMBL" id="CAB79479.1"/>
    </source>
</evidence>
<dbReference type="EMBL" id="AL161564">
    <property type="protein sequence ID" value="CAB79479.1"/>
    <property type="molecule type" value="Genomic_DNA"/>
</dbReference>
<sequence>MKKLARKWRRTRRDEDDDKFVLPTSEDVDSRPIDTQEQEEYVRYLEEAHAQQSLQWRRVCGSSDLLWSFPLLLHFPAVHVTMGTGTDNLSLSVALFVLLAIPFD</sequence>
<dbReference type="AlphaFoldDB" id="Q9M0J9"/>
<accession>Q9M0J9</accession>